<evidence type="ECO:0000313" key="1">
    <source>
        <dbReference type="EMBL" id="SDL77741.1"/>
    </source>
</evidence>
<protein>
    <submittedName>
        <fullName evidence="1">Uncharacterized protein</fullName>
    </submittedName>
</protein>
<dbReference type="Proteomes" id="UP000199350">
    <property type="component" value="Chromosome I"/>
</dbReference>
<keyword evidence="2" id="KW-1185">Reference proteome</keyword>
<dbReference type="OrthoDB" id="4427368at2"/>
<dbReference type="STRING" id="38302.SAMN04488535_0748"/>
<dbReference type="RefSeq" id="WP_092148885.1">
    <property type="nucleotide sequence ID" value="NZ_LT629700.1"/>
</dbReference>
<sequence length="165" mass="17417">MTSGSAGVVLLIVAAVALAVTLKGPGVFLALVLGAAALAWSRRAHADLEVASLRASLRIALGDVNETLELFNDLRTGMSADAIADRTLHFPALADRGTANPVIQDFHLRADSARRFVARVDAALASDDLDRAQLERLIAVADERALELAASWQDARRAAREIGPG</sequence>
<proteinExistence type="predicted"/>
<organism evidence="1 2">
    <name type="scientific">Corynebacterium mycetoides</name>
    <dbReference type="NCBI Taxonomy" id="38302"/>
    <lineage>
        <taxon>Bacteria</taxon>
        <taxon>Bacillati</taxon>
        <taxon>Actinomycetota</taxon>
        <taxon>Actinomycetes</taxon>
        <taxon>Mycobacteriales</taxon>
        <taxon>Corynebacteriaceae</taxon>
        <taxon>Corynebacterium</taxon>
    </lineage>
</organism>
<name>A0A1G9MUQ5_9CORY</name>
<accession>A0A1G9MUQ5</accession>
<gene>
    <name evidence="1" type="ORF">SAMN04488535_0748</name>
</gene>
<dbReference type="AlphaFoldDB" id="A0A1G9MUQ5"/>
<evidence type="ECO:0000313" key="2">
    <source>
        <dbReference type="Proteomes" id="UP000199350"/>
    </source>
</evidence>
<reference evidence="2" key="1">
    <citation type="submission" date="2016-10" db="EMBL/GenBank/DDBJ databases">
        <authorList>
            <person name="Varghese N."/>
            <person name="Submissions S."/>
        </authorList>
    </citation>
    <scope>NUCLEOTIDE SEQUENCE [LARGE SCALE GENOMIC DNA]</scope>
    <source>
        <strain evidence="2">DSM 20632</strain>
    </source>
</reference>
<dbReference type="EMBL" id="LT629700">
    <property type="protein sequence ID" value="SDL77741.1"/>
    <property type="molecule type" value="Genomic_DNA"/>
</dbReference>